<dbReference type="GO" id="GO:0005525">
    <property type="term" value="F:GTP binding"/>
    <property type="evidence" value="ECO:0007669"/>
    <property type="project" value="UniProtKB-KW"/>
</dbReference>
<evidence type="ECO:0000256" key="2">
    <source>
        <dbReference type="SAM" id="MobiDB-lite"/>
    </source>
</evidence>
<dbReference type="Gene3D" id="3.40.50.300">
    <property type="entry name" value="P-loop containing nucleotide triphosphate hydrolases"/>
    <property type="match status" value="2"/>
</dbReference>
<evidence type="ECO:0000259" key="3">
    <source>
        <dbReference type="Pfam" id="PF00735"/>
    </source>
</evidence>
<dbReference type="OrthoDB" id="10261408at2759"/>
<dbReference type="STRING" id="58919.A0A316Z4U4"/>
<feature type="compositionally biased region" description="Low complexity" evidence="2">
    <location>
        <begin position="301"/>
        <end position="316"/>
    </location>
</feature>
<dbReference type="InterPro" id="IPR030379">
    <property type="entry name" value="G_SEPTIN_dom"/>
</dbReference>
<feature type="compositionally biased region" description="Gly residues" evidence="2">
    <location>
        <begin position="615"/>
        <end position="627"/>
    </location>
</feature>
<evidence type="ECO:0000256" key="1">
    <source>
        <dbReference type="RuleBase" id="RU004560"/>
    </source>
</evidence>
<organism evidence="4 5">
    <name type="scientific">Tilletiopsis washingtonensis</name>
    <dbReference type="NCBI Taxonomy" id="58919"/>
    <lineage>
        <taxon>Eukaryota</taxon>
        <taxon>Fungi</taxon>
        <taxon>Dikarya</taxon>
        <taxon>Basidiomycota</taxon>
        <taxon>Ustilaginomycotina</taxon>
        <taxon>Exobasidiomycetes</taxon>
        <taxon>Entylomatales</taxon>
        <taxon>Entylomatales incertae sedis</taxon>
        <taxon>Tilletiopsis</taxon>
    </lineage>
</organism>
<feature type="compositionally biased region" description="Low complexity" evidence="2">
    <location>
        <begin position="598"/>
        <end position="614"/>
    </location>
</feature>
<comment type="similarity">
    <text evidence="1">Belongs to the TRAFAC class TrmE-Era-EngA-EngB-Septin-like GTPase superfamily. Septin GTPase family.</text>
</comment>
<feature type="compositionally biased region" description="Low complexity" evidence="2">
    <location>
        <begin position="559"/>
        <end position="590"/>
    </location>
</feature>
<dbReference type="RefSeq" id="XP_025596257.1">
    <property type="nucleotide sequence ID" value="XM_025743085.1"/>
</dbReference>
<dbReference type="EMBL" id="KZ819301">
    <property type="protein sequence ID" value="PWN95978.1"/>
    <property type="molecule type" value="Genomic_DNA"/>
</dbReference>
<dbReference type="GeneID" id="37270629"/>
<keyword evidence="1" id="KW-0547">Nucleotide-binding</keyword>
<feature type="region of interest" description="Disordered" evidence="2">
    <location>
        <begin position="66"/>
        <end position="143"/>
    </location>
</feature>
<keyword evidence="5" id="KW-1185">Reference proteome</keyword>
<proteinExistence type="inferred from homology"/>
<reference evidence="4 5" key="1">
    <citation type="journal article" date="2018" name="Mol. Biol. Evol.">
        <title>Broad Genomic Sampling Reveals a Smut Pathogenic Ancestry of the Fungal Clade Ustilaginomycotina.</title>
        <authorList>
            <person name="Kijpornyongpan T."/>
            <person name="Mondo S.J."/>
            <person name="Barry K."/>
            <person name="Sandor L."/>
            <person name="Lee J."/>
            <person name="Lipzen A."/>
            <person name="Pangilinan J."/>
            <person name="LaButti K."/>
            <person name="Hainaut M."/>
            <person name="Henrissat B."/>
            <person name="Grigoriev I.V."/>
            <person name="Spatafora J.W."/>
            <person name="Aime M.C."/>
        </authorList>
    </citation>
    <scope>NUCLEOTIDE SEQUENCE [LARGE SCALE GENOMIC DNA]</scope>
    <source>
        <strain evidence="4 5">MCA 4186</strain>
    </source>
</reference>
<dbReference type="Pfam" id="PF00735">
    <property type="entry name" value="Septin"/>
    <property type="match status" value="1"/>
</dbReference>
<feature type="compositionally biased region" description="Low complexity" evidence="2">
    <location>
        <begin position="628"/>
        <end position="654"/>
    </location>
</feature>
<feature type="region of interest" description="Disordered" evidence="2">
    <location>
        <begin position="295"/>
        <end position="316"/>
    </location>
</feature>
<accession>A0A316Z4U4</accession>
<keyword evidence="1" id="KW-0342">GTP-binding</keyword>
<dbReference type="InterPro" id="IPR027417">
    <property type="entry name" value="P-loop_NTPase"/>
</dbReference>
<dbReference type="Proteomes" id="UP000245946">
    <property type="component" value="Unassembled WGS sequence"/>
</dbReference>
<dbReference type="AlphaFoldDB" id="A0A316Z4U4"/>
<evidence type="ECO:0000313" key="4">
    <source>
        <dbReference type="EMBL" id="PWN95978.1"/>
    </source>
</evidence>
<name>A0A316Z4U4_9BASI</name>
<evidence type="ECO:0000313" key="5">
    <source>
        <dbReference type="Proteomes" id="UP000245946"/>
    </source>
</evidence>
<feature type="region of interest" description="Disordered" evidence="2">
    <location>
        <begin position="1"/>
        <end position="21"/>
    </location>
</feature>
<feature type="domain" description="Septin-type G" evidence="3">
    <location>
        <begin position="680"/>
        <end position="734"/>
    </location>
</feature>
<sequence length="739" mass="77176">MPLFRRRSSSQGGAPRTPVLAAPPALPALALPDVALGSIAPGAAGVATPPLPSLATASFADAAHAESMPRSRTVPQFHRPWTREGYEGRSSMSTTGGASTPPIGVRSPYTSPVRSGPPPSSFRTSSFTTSPPPPPAQAKRAAEIARAASLRRIRAPPALQILVAGARGTGKTSWLHALLRACAEDGVDVDDALFTPGLPPSPLHRNRLVHPPVPLRTAVMQTLGTLTLRSAQANARRMSVVSSASGSTGGSARLTLHLSDSPGLRFDTAAWETERALRSLLHALDSRMARRMAEEGRVERTAAGTGARSRAATRSGDGTDGVVDVIVYFVDALSLVRRRPRPRAAPAAAATQQTDAAAALGLQFDGPALLGLADSASPVTSQAVLEPAAPFDEQDDDDADDEDADDAELCIAPRELGAMARLAERAALVPVLARADLLSEHARKEALAAVHTSMQRAGINLEWAGQSLEPSEELDDASARGTERPKLIRLRSRRSYSGSQAGITSGAVLQCSYSAASSTADVFSDDPAPSPPKLSLPLCIFTPDSVPLPLGRAGAPTLRRTGSNSSVSSASRPRSLSHGGRSASASSALVPPVPPLPVGLSPTASPDPGARSNGNGNGSAHGHGNGNGNSAPPASSSGTATSVPSSSLRPLSAAETAALQRARREAEAERLQRELEPRWVRSYAWGEADVRDPQCSDFMLLKSTLLESHVEVFRQRSRATYETYRATTLAQRQVTPVVP</sequence>
<feature type="region of interest" description="Disordered" evidence="2">
    <location>
        <begin position="551"/>
        <end position="654"/>
    </location>
</feature>
<protein>
    <recommendedName>
        <fullName evidence="3">Septin-type G domain-containing protein</fullName>
    </recommendedName>
</protein>
<gene>
    <name evidence="4" type="ORF">FA09DRAFT_331586</name>
</gene>